<gene>
    <name evidence="2" type="ORF">EDS130_LOCUS6233</name>
</gene>
<feature type="region of interest" description="Disordered" evidence="1">
    <location>
        <begin position="1"/>
        <end position="25"/>
    </location>
</feature>
<evidence type="ECO:0000313" key="2">
    <source>
        <dbReference type="EMBL" id="CAF0828839.1"/>
    </source>
</evidence>
<evidence type="ECO:0000256" key="1">
    <source>
        <dbReference type="SAM" id="MobiDB-lite"/>
    </source>
</evidence>
<proteinExistence type="predicted"/>
<protein>
    <submittedName>
        <fullName evidence="2">Uncharacterized protein</fullName>
    </submittedName>
</protein>
<dbReference type="EMBL" id="CAJNOJ010000018">
    <property type="protein sequence ID" value="CAF0828839.1"/>
    <property type="molecule type" value="Genomic_DNA"/>
</dbReference>
<dbReference type="AlphaFoldDB" id="A0A813UMH5"/>
<name>A0A813UMH5_ADIRI</name>
<dbReference type="OrthoDB" id="6016677at2759"/>
<feature type="compositionally biased region" description="Low complexity" evidence="1">
    <location>
        <begin position="7"/>
        <end position="24"/>
    </location>
</feature>
<evidence type="ECO:0000313" key="3">
    <source>
        <dbReference type="Proteomes" id="UP000663852"/>
    </source>
</evidence>
<sequence>MFIPSDTGASSSSATRRTGPSRSPTKWDYVKTFYYDPAKWDLIKSIGCFAVAIYMIRDLASNDLLPME</sequence>
<organism evidence="2 3">
    <name type="scientific">Adineta ricciae</name>
    <name type="common">Rotifer</name>
    <dbReference type="NCBI Taxonomy" id="249248"/>
    <lineage>
        <taxon>Eukaryota</taxon>
        <taxon>Metazoa</taxon>
        <taxon>Spiralia</taxon>
        <taxon>Gnathifera</taxon>
        <taxon>Rotifera</taxon>
        <taxon>Eurotatoria</taxon>
        <taxon>Bdelloidea</taxon>
        <taxon>Adinetida</taxon>
        <taxon>Adinetidae</taxon>
        <taxon>Adineta</taxon>
    </lineage>
</organism>
<dbReference type="Proteomes" id="UP000663852">
    <property type="component" value="Unassembled WGS sequence"/>
</dbReference>
<comment type="caution">
    <text evidence="2">The sequence shown here is derived from an EMBL/GenBank/DDBJ whole genome shotgun (WGS) entry which is preliminary data.</text>
</comment>
<reference evidence="2" key="1">
    <citation type="submission" date="2021-02" db="EMBL/GenBank/DDBJ databases">
        <authorList>
            <person name="Nowell W R."/>
        </authorList>
    </citation>
    <scope>NUCLEOTIDE SEQUENCE</scope>
</reference>
<accession>A0A813UMH5</accession>